<evidence type="ECO:0000256" key="4">
    <source>
        <dbReference type="ARBA" id="ARBA00022691"/>
    </source>
</evidence>
<dbReference type="GO" id="GO:0032259">
    <property type="term" value="P:methylation"/>
    <property type="evidence" value="ECO:0007669"/>
    <property type="project" value="UniProtKB-KW"/>
</dbReference>
<dbReference type="RefSeq" id="WP_157706309.1">
    <property type="nucleotide sequence ID" value="NZ_CP034348.1"/>
</dbReference>
<dbReference type="AlphaFoldDB" id="A0A6I6IR09"/>
<reference evidence="9" key="1">
    <citation type="submission" date="2018-12" db="EMBL/GenBank/DDBJ databases">
        <title>Complete genome sequence of Roseovarius sp. MME-070.</title>
        <authorList>
            <person name="Nam Y.-D."/>
            <person name="Kang J."/>
            <person name="Chung W.-H."/>
            <person name="Park Y.S."/>
        </authorList>
    </citation>
    <scope>NUCLEOTIDE SEQUENCE [LARGE SCALE GENOMIC DNA]</scope>
    <source>
        <strain evidence="9">MME-070</strain>
    </source>
</reference>
<name>A0A6I6IR09_9RHOB</name>
<evidence type="ECO:0000313" key="8">
    <source>
        <dbReference type="EMBL" id="QGX97676.1"/>
    </source>
</evidence>
<dbReference type="PANTHER" id="PTHR43667:SF1">
    <property type="entry name" value="CYCLOPROPANE-FATTY-ACYL-PHOSPHOLIPID SYNTHASE"/>
    <property type="match status" value="1"/>
</dbReference>
<feature type="domain" description="DUF7884" evidence="7">
    <location>
        <begin position="6"/>
        <end position="88"/>
    </location>
</feature>
<dbReference type="EMBL" id="CP034348">
    <property type="protein sequence ID" value="QGX97676.1"/>
    <property type="molecule type" value="Genomic_DNA"/>
</dbReference>
<gene>
    <name evidence="8" type="ORF">EI983_05020</name>
</gene>
<protein>
    <submittedName>
        <fullName evidence="8">Class I SAM-dependent methyltransferase</fullName>
    </submittedName>
</protein>
<dbReference type="GO" id="GO:0008168">
    <property type="term" value="F:methyltransferase activity"/>
    <property type="evidence" value="ECO:0007669"/>
    <property type="project" value="UniProtKB-KW"/>
</dbReference>
<organism evidence="8 9">
    <name type="scientific">Roseovarius faecimaris</name>
    <dbReference type="NCBI Taxonomy" id="2494550"/>
    <lineage>
        <taxon>Bacteria</taxon>
        <taxon>Pseudomonadati</taxon>
        <taxon>Pseudomonadota</taxon>
        <taxon>Alphaproteobacteria</taxon>
        <taxon>Rhodobacterales</taxon>
        <taxon>Roseobacteraceae</taxon>
        <taxon>Roseovarius</taxon>
    </lineage>
</organism>
<comment type="similarity">
    <text evidence="1">Belongs to the CFA/CMAS family.</text>
</comment>
<dbReference type="InterPro" id="IPR003333">
    <property type="entry name" value="CMAS"/>
</dbReference>
<dbReference type="GO" id="GO:0008610">
    <property type="term" value="P:lipid biosynthetic process"/>
    <property type="evidence" value="ECO:0007669"/>
    <property type="project" value="InterPro"/>
</dbReference>
<evidence type="ECO:0000313" key="9">
    <source>
        <dbReference type="Proteomes" id="UP000428330"/>
    </source>
</evidence>
<dbReference type="PANTHER" id="PTHR43667">
    <property type="entry name" value="CYCLOPROPANE-FATTY-ACYL-PHOSPHOLIPID SYNTHASE"/>
    <property type="match status" value="1"/>
</dbReference>
<evidence type="ECO:0000256" key="2">
    <source>
        <dbReference type="ARBA" id="ARBA00022603"/>
    </source>
</evidence>
<proteinExistence type="inferred from homology"/>
<evidence type="ECO:0000259" key="7">
    <source>
        <dbReference type="Pfam" id="PF25371"/>
    </source>
</evidence>
<keyword evidence="5" id="KW-0443">Lipid metabolism</keyword>
<evidence type="ECO:0000256" key="1">
    <source>
        <dbReference type="ARBA" id="ARBA00010815"/>
    </source>
</evidence>
<accession>A0A6I6IR09</accession>
<dbReference type="KEGG" id="rom:EI983_05020"/>
<feature type="active site" evidence="6">
    <location>
        <position position="366"/>
    </location>
</feature>
<evidence type="ECO:0000256" key="3">
    <source>
        <dbReference type="ARBA" id="ARBA00022679"/>
    </source>
</evidence>
<dbReference type="InterPro" id="IPR050723">
    <property type="entry name" value="CFA/CMAS"/>
</dbReference>
<keyword evidence="4" id="KW-0949">S-adenosyl-L-methionine</keyword>
<dbReference type="PIRSF" id="PIRSF003085">
    <property type="entry name" value="CMAS"/>
    <property type="match status" value="1"/>
</dbReference>
<keyword evidence="2 8" id="KW-0489">Methyltransferase</keyword>
<dbReference type="Gene3D" id="3.40.50.150">
    <property type="entry name" value="Vaccinia Virus protein VP39"/>
    <property type="match status" value="1"/>
</dbReference>
<dbReference type="SUPFAM" id="SSF53335">
    <property type="entry name" value="S-adenosyl-L-methionine-dependent methyltransferases"/>
    <property type="match status" value="1"/>
</dbReference>
<dbReference type="InterPro" id="IPR057206">
    <property type="entry name" value="DUF7884"/>
</dbReference>
<dbReference type="Proteomes" id="UP000428330">
    <property type="component" value="Chromosome"/>
</dbReference>
<evidence type="ECO:0000256" key="5">
    <source>
        <dbReference type="ARBA" id="ARBA00023098"/>
    </source>
</evidence>
<dbReference type="Pfam" id="PF25371">
    <property type="entry name" value="DUF7884"/>
    <property type="match status" value="1"/>
</dbReference>
<sequence length="408" mass="46247">MWTRALDKLLSHLMREGALSVTYPDGTTRHYGNGVGPGAAIALHDASLPRRIVLSPDLAVGEAYMDGQLTIENDDLHGFIGLAIRNREAQGQPWFRRPLEVMRHAMRRLQQFNPDNRSRSNVAHHYDLSGALYDLFLDADRQYSCAYFAHPGMSLEEAQAAKKHHIAGKLLIEPGMRVLDIGCGWGGMALTLAQDYGAEVLGVTLSTEQHKLAEERAAAAGLSGKVRFELKDYRKVKGQFDRVVSVGMFEHVGVPHYDEYFRTVKERLTPEGIALIHTIGRSIPPGTTSPWIRKYIFPGGYAPALSETAAAYERSGLVAADVEVWRLHYAETLRHWYERFMENIDAARALYDERFCRMWRYYLVACELTFRHANQVVFQMQLTPKQDAVPLTRDYLYPARQEVRHAAE</sequence>
<dbReference type="CDD" id="cd02440">
    <property type="entry name" value="AdoMet_MTases"/>
    <property type="match status" value="1"/>
</dbReference>
<dbReference type="InterPro" id="IPR029063">
    <property type="entry name" value="SAM-dependent_MTases_sf"/>
</dbReference>
<evidence type="ECO:0000256" key="6">
    <source>
        <dbReference type="PIRSR" id="PIRSR003085-1"/>
    </source>
</evidence>
<keyword evidence="9" id="KW-1185">Reference proteome</keyword>
<dbReference type="Pfam" id="PF02353">
    <property type="entry name" value="CMAS"/>
    <property type="match status" value="1"/>
</dbReference>
<dbReference type="OrthoDB" id="9782855at2"/>
<keyword evidence="3 8" id="KW-0808">Transferase</keyword>